<evidence type="ECO:0000256" key="4">
    <source>
        <dbReference type="ARBA" id="ARBA00023328"/>
    </source>
</evidence>
<gene>
    <name evidence="9" type="primary">BUB1B</name>
</gene>
<dbReference type="InterPro" id="IPR015661">
    <property type="entry name" value="Bub1/Mad3"/>
</dbReference>
<evidence type="ECO:0000256" key="1">
    <source>
        <dbReference type="ARBA" id="ARBA00004629"/>
    </source>
</evidence>
<protein>
    <submittedName>
        <fullName evidence="9">BUB1 mitotic checkpoint serine/threonine kinase B</fullName>
    </submittedName>
</protein>
<dbReference type="GeneTree" id="ENSGT00940000158912"/>
<name>A0A8C9NAW9_SERCA</name>
<dbReference type="GO" id="GO:0036064">
    <property type="term" value="C:ciliary basal body"/>
    <property type="evidence" value="ECO:0007669"/>
    <property type="project" value="Ensembl"/>
</dbReference>
<evidence type="ECO:0000259" key="7">
    <source>
        <dbReference type="PROSITE" id="PS50011"/>
    </source>
</evidence>
<evidence type="ECO:0000256" key="5">
    <source>
        <dbReference type="SAM" id="Coils"/>
    </source>
</evidence>
<evidence type="ECO:0000256" key="6">
    <source>
        <dbReference type="SAM" id="MobiDB-lite"/>
    </source>
</evidence>
<dbReference type="PANTHER" id="PTHR14030">
    <property type="entry name" value="MITOTIC CHECKPOINT SERINE/THREONINE-PROTEIN KINASE BUB1"/>
    <property type="match status" value="1"/>
</dbReference>
<dbReference type="GO" id="GO:0071459">
    <property type="term" value="P:protein localization to chromosome, centromeric region"/>
    <property type="evidence" value="ECO:0007669"/>
    <property type="project" value="Ensembl"/>
</dbReference>
<accession>A0A8C9NAW9</accession>
<feature type="domain" description="BUB1 N-terminal" evidence="8">
    <location>
        <begin position="50"/>
        <end position="217"/>
    </location>
</feature>
<keyword evidence="3" id="KW-0995">Kinetochore</keyword>
<dbReference type="GO" id="GO:0007091">
    <property type="term" value="P:metaphase/anaphase transition of mitotic cell cycle"/>
    <property type="evidence" value="ECO:0007669"/>
    <property type="project" value="Ensembl"/>
</dbReference>
<evidence type="ECO:0000313" key="10">
    <source>
        <dbReference type="Proteomes" id="UP000694409"/>
    </source>
</evidence>
<evidence type="ECO:0000259" key="8">
    <source>
        <dbReference type="PROSITE" id="PS51489"/>
    </source>
</evidence>
<dbReference type="PROSITE" id="PS50011">
    <property type="entry name" value="PROTEIN_KINASE_DOM"/>
    <property type="match status" value="1"/>
</dbReference>
<sequence length="979" mass="111025">MSQEDSHEWELSKENVQPLRQGRVMSSLHEALSQQDSSSHTAVQLKKQEFEAEIRFYSGDDPLDVWERYIRWTEQAFPGGGKDGNLAAVLERAVQALHGHQQYYKDPRYLNLWLKFGDCCNEPLDLYSYLHSQEIGTTLALLYITWAEALEARGSFRKADVIFQEGLQRKAEPLDKLQAHHKQFQARVSRQTLLALEESPDGDNIGLLEIAEPQRSSLADLKGRGKKKVKAPISRVGDAVKVMNPNRSCQPQASLQLPNAPSFAVFDENSVSGPEIPTLTAQSWPAPPVPRAKENELSAGPWNSGRRRPRSTVSSGLEVPHPVPSFTPYVDESAQPQMMTPCKIEPSINRVLSTRKPEEREDPLQRVQHQQQDAEAKKEMVMYCKEKVYAGVDEFSFEEIRAEIYRKKARKKDEDEIQAIEQKKEEIQRKIEELEKKLKKKEDNKQQQPHEQVVEWKKGKKNVQLLTKEKFVMKSAGFHCLFCFFQDELNGIERLSEDAIVTGSYKNKTLCANPEDTCDFNRAAHLASTPFHGVVAQRVPAPAFSQSELKEDSPESKSAALNQETPVGEEAYTEALSVKKLSPIMEASLEDTHSSGASVSGGSLSSVTQTSAIKYLQISEKLELAQSLPAEGVTDDDVAQFLWSPEKRKKLLDSLMSSLAASPDFHLEAGALPHMEVEKDIELGNETYCIKMEYWNDEEYKVFFAVPTGCIFQWDAKGFAIKVYSQPVPWDFYITLELQKRLNSDFDQSFSENCSCYLYQDGCAIVHKNTNCFTLRDILHDRKFITKEIIFLVVHDLLHVVEKLHKAEIVHGDLRPEVLFLGDRICDAFSNEEVPNALKVVDFSHSLDLRVLPRVSLPYNFPTAQTPHGQQLLAESSLPYQVDLVGIADIVHLLLFGDHIQVYQENSIWKTSQNLSKTPDSDFWSKLFERILNADGKSTVPLLRELREEISEMFDSSFKERLLLTLAAVGETFLLVNFQ</sequence>
<dbReference type="FunFam" id="1.25.40.430:FF:000002">
    <property type="entry name" value="mitotic checkpoint serine/threonine-protein kinase BUB1 beta"/>
    <property type="match status" value="1"/>
</dbReference>
<keyword evidence="2" id="KW-0158">Chromosome</keyword>
<dbReference type="Gene3D" id="1.10.510.10">
    <property type="entry name" value="Transferase(Phosphotransferase) domain 1"/>
    <property type="match status" value="1"/>
</dbReference>
<dbReference type="Ensembl" id="ENSSCAT00000017480.1">
    <property type="protein sequence ID" value="ENSSCAP00000015609.1"/>
    <property type="gene ID" value="ENSSCAG00000011432.1"/>
</dbReference>
<feature type="coiled-coil region" evidence="5">
    <location>
        <begin position="406"/>
        <end position="451"/>
    </location>
</feature>
<dbReference type="OMA" id="KTLCPNP"/>
<reference evidence="9" key="2">
    <citation type="submission" date="2025-09" db="UniProtKB">
        <authorList>
            <consortium name="Ensembl"/>
        </authorList>
    </citation>
    <scope>IDENTIFICATION</scope>
</reference>
<keyword evidence="10" id="KW-1185">Reference proteome</keyword>
<dbReference type="GO" id="GO:0005819">
    <property type="term" value="C:spindle"/>
    <property type="evidence" value="ECO:0007669"/>
    <property type="project" value="Ensembl"/>
</dbReference>
<dbReference type="GO" id="GO:0051754">
    <property type="term" value="P:meiotic sister chromatid cohesion, centromeric"/>
    <property type="evidence" value="ECO:0007669"/>
    <property type="project" value="TreeGrafter"/>
</dbReference>
<evidence type="ECO:0000256" key="2">
    <source>
        <dbReference type="ARBA" id="ARBA00022454"/>
    </source>
</evidence>
<dbReference type="GO" id="GO:0004672">
    <property type="term" value="F:protein kinase activity"/>
    <property type="evidence" value="ECO:0007669"/>
    <property type="project" value="InterPro"/>
</dbReference>
<proteinExistence type="predicted"/>
<reference evidence="9" key="1">
    <citation type="submission" date="2025-08" db="UniProtKB">
        <authorList>
            <consortium name="Ensembl"/>
        </authorList>
    </citation>
    <scope>IDENTIFICATION</scope>
</reference>
<dbReference type="PANTHER" id="PTHR14030:SF25">
    <property type="entry name" value="MITOTIC CHECKPOINT SERINE_THREONINE-PROTEIN KINASE BUB1 BETA"/>
    <property type="match status" value="1"/>
</dbReference>
<evidence type="ECO:0000313" key="9">
    <source>
        <dbReference type="Ensembl" id="ENSSCAP00000015609.1"/>
    </source>
</evidence>
<feature type="domain" description="Protein kinase" evidence="7">
    <location>
        <begin position="561"/>
        <end position="974"/>
    </location>
</feature>
<evidence type="ECO:0000256" key="3">
    <source>
        <dbReference type="ARBA" id="ARBA00022838"/>
    </source>
</evidence>
<dbReference type="GO" id="GO:0007094">
    <property type="term" value="P:mitotic spindle assembly checkpoint signaling"/>
    <property type="evidence" value="ECO:0007669"/>
    <property type="project" value="Ensembl"/>
</dbReference>
<keyword evidence="5" id="KW-0175">Coiled coil</keyword>
<dbReference type="Pfam" id="PF08311">
    <property type="entry name" value="Mad3_BUB1_I"/>
    <property type="match status" value="1"/>
</dbReference>
<dbReference type="Gene3D" id="1.25.40.430">
    <property type="match status" value="1"/>
</dbReference>
<dbReference type="GO" id="GO:0005524">
    <property type="term" value="F:ATP binding"/>
    <property type="evidence" value="ECO:0007669"/>
    <property type="project" value="InterPro"/>
</dbReference>
<dbReference type="PROSITE" id="PS51489">
    <property type="entry name" value="BUB1_N"/>
    <property type="match status" value="1"/>
</dbReference>
<organism evidence="9 10">
    <name type="scientific">Serinus canaria</name>
    <name type="common">Island canary</name>
    <name type="synonym">Fringilla canaria</name>
    <dbReference type="NCBI Taxonomy" id="9135"/>
    <lineage>
        <taxon>Eukaryota</taxon>
        <taxon>Metazoa</taxon>
        <taxon>Chordata</taxon>
        <taxon>Craniata</taxon>
        <taxon>Vertebrata</taxon>
        <taxon>Euteleostomi</taxon>
        <taxon>Archelosauria</taxon>
        <taxon>Archosauria</taxon>
        <taxon>Dinosauria</taxon>
        <taxon>Saurischia</taxon>
        <taxon>Theropoda</taxon>
        <taxon>Coelurosauria</taxon>
        <taxon>Aves</taxon>
        <taxon>Neognathae</taxon>
        <taxon>Neoaves</taxon>
        <taxon>Telluraves</taxon>
        <taxon>Australaves</taxon>
        <taxon>Passeriformes</taxon>
        <taxon>Passeroidea</taxon>
        <taxon>Fringillidae</taxon>
        <taxon>Carduelinae</taxon>
        <taxon>Serinus</taxon>
    </lineage>
</organism>
<dbReference type="InterPro" id="IPR000719">
    <property type="entry name" value="Prot_kinase_dom"/>
</dbReference>
<keyword evidence="4" id="KW-0137">Centromere</keyword>
<dbReference type="GO" id="GO:0000940">
    <property type="term" value="C:outer kinetochore"/>
    <property type="evidence" value="ECO:0007669"/>
    <property type="project" value="Ensembl"/>
</dbReference>
<dbReference type="GO" id="GO:0033597">
    <property type="term" value="C:mitotic checkpoint complex"/>
    <property type="evidence" value="ECO:0007669"/>
    <property type="project" value="Ensembl"/>
</dbReference>
<feature type="region of interest" description="Disordered" evidence="6">
    <location>
        <begin position="274"/>
        <end position="320"/>
    </location>
</feature>
<comment type="subcellular location">
    <subcellularLocation>
        <location evidence="1">Chromosome</location>
        <location evidence="1">Centromere</location>
        <location evidence="1">Kinetochore</location>
    </subcellularLocation>
</comment>
<dbReference type="Proteomes" id="UP000694409">
    <property type="component" value="Unassembled WGS sequence"/>
</dbReference>
<dbReference type="SMART" id="SM00777">
    <property type="entry name" value="Mad3_BUB1_I"/>
    <property type="match status" value="1"/>
</dbReference>
<dbReference type="SUPFAM" id="SSF56112">
    <property type="entry name" value="Protein kinase-like (PK-like)"/>
    <property type="match status" value="1"/>
</dbReference>
<feature type="region of interest" description="Disordered" evidence="6">
    <location>
        <begin position="545"/>
        <end position="566"/>
    </location>
</feature>
<dbReference type="InterPro" id="IPR011009">
    <property type="entry name" value="Kinase-like_dom_sf"/>
</dbReference>
<dbReference type="AlphaFoldDB" id="A0A8C9NAW9"/>
<dbReference type="InterPro" id="IPR013212">
    <property type="entry name" value="Mad3/Bub1_I"/>
</dbReference>
<dbReference type="GO" id="GO:0048471">
    <property type="term" value="C:perinuclear region of cytoplasm"/>
    <property type="evidence" value="ECO:0007669"/>
    <property type="project" value="Ensembl"/>
</dbReference>
<dbReference type="GO" id="GO:0005829">
    <property type="term" value="C:cytosol"/>
    <property type="evidence" value="ECO:0007669"/>
    <property type="project" value="Ensembl"/>
</dbReference>